<dbReference type="PANTHER" id="PTHR33755">
    <property type="entry name" value="TOXIN PARE1-RELATED"/>
    <property type="match status" value="1"/>
</dbReference>
<gene>
    <name evidence="3" type="ordered locus">Astex_2175</name>
</gene>
<proteinExistence type="inferred from homology"/>
<dbReference type="Proteomes" id="UP000001492">
    <property type="component" value="Chromosome 1"/>
</dbReference>
<dbReference type="InterPro" id="IPR035093">
    <property type="entry name" value="RelE/ParE_toxin_dom_sf"/>
</dbReference>
<dbReference type="RefSeq" id="WP_013479661.1">
    <property type="nucleotide sequence ID" value="NC_014816.1"/>
</dbReference>
<dbReference type="NCBIfam" id="TIGR02385">
    <property type="entry name" value="RelE_StbE"/>
    <property type="match status" value="1"/>
</dbReference>
<evidence type="ECO:0000313" key="3">
    <source>
        <dbReference type="EMBL" id="ADU13833.1"/>
    </source>
</evidence>
<dbReference type="InterPro" id="IPR051803">
    <property type="entry name" value="TA_system_RelE-like_toxin"/>
</dbReference>
<dbReference type="AlphaFoldDB" id="E8RM82"/>
<name>E8RM82_ASTEC</name>
<dbReference type="HOGENOM" id="CLU_147162_11_2_5"/>
<keyword evidence="2" id="KW-1277">Toxin-antitoxin system</keyword>
<evidence type="ECO:0000256" key="1">
    <source>
        <dbReference type="ARBA" id="ARBA00006226"/>
    </source>
</evidence>
<dbReference type="STRING" id="573065.Astex_2175"/>
<dbReference type="PANTHER" id="PTHR33755:SF6">
    <property type="entry name" value="PLASMID STABILIZATION SYSTEM PROTEIN"/>
    <property type="match status" value="1"/>
</dbReference>
<dbReference type="EMBL" id="CP002395">
    <property type="protein sequence ID" value="ADU13833.1"/>
    <property type="molecule type" value="Genomic_DNA"/>
</dbReference>
<organism evidence="3 4">
    <name type="scientific">Asticcacaulis excentricus (strain ATCC 15261 / DSM 4724 / KCTC 12464 / NCIMB 9791 / VKM B-1370 / CB 48)</name>
    <dbReference type="NCBI Taxonomy" id="573065"/>
    <lineage>
        <taxon>Bacteria</taxon>
        <taxon>Pseudomonadati</taxon>
        <taxon>Pseudomonadota</taxon>
        <taxon>Alphaproteobacteria</taxon>
        <taxon>Caulobacterales</taxon>
        <taxon>Caulobacteraceae</taxon>
        <taxon>Asticcacaulis</taxon>
    </lineage>
</organism>
<evidence type="ECO:0000256" key="2">
    <source>
        <dbReference type="ARBA" id="ARBA00022649"/>
    </source>
</evidence>
<reference evidence="4" key="1">
    <citation type="submission" date="2010-12" db="EMBL/GenBank/DDBJ databases">
        <title>Complete sequence of chromosome 1 of Asticcacaulis excentricus CB 48.</title>
        <authorList>
            <consortium name="US DOE Joint Genome Institute"/>
            <person name="Lucas S."/>
            <person name="Copeland A."/>
            <person name="Lapidus A."/>
            <person name="Cheng J.-F."/>
            <person name="Bruce D."/>
            <person name="Goodwin L."/>
            <person name="Pitluck S."/>
            <person name="Teshima H."/>
            <person name="Davenport K."/>
            <person name="Detter J.C."/>
            <person name="Han C."/>
            <person name="Tapia R."/>
            <person name="Land M."/>
            <person name="Hauser L."/>
            <person name="Jeffries C."/>
            <person name="Kyrpides N."/>
            <person name="Ivanova N."/>
            <person name="Ovchinnikova G."/>
            <person name="Brun Y.V."/>
            <person name="Woyke T."/>
        </authorList>
    </citation>
    <scope>NUCLEOTIDE SEQUENCE [LARGE SCALE GENOMIC DNA]</scope>
    <source>
        <strain evidence="4">ATCC 15261 / DSM 4724 / KCTC 12464 / NCIMB 9791 / VKM B-1370 / CB 48</strain>
    </source>
</reference>
<keyword evidence="4" id="KW-1185">Reference proteome</keyword>
<dbReference type="KEGG" id="aex:Astex_2175"/>
<sequence length="93" mass="10753">MIVVWLQDALDDLDRNIDYIAERNPSAAVDQDELITDQVSAHANFPEMGRTGRMKTTRELVIQGTAFIAVYRVKKRYKIVEVIRLLHGNQQWP</sequence>
<dbReference type="Pfam" id="PF05016">
    <property type="entry name" value="ParE_toxin"/>
    <property type="match status" value="1"/>
</dbReference>
<dbReference type="eggNOG" id="COG3668">
    <property type="taxonomic scope" value="Bacteria"/>
</dbReference>
<protein>
    <submittedName>
        <fullName evidence="3">Addiction module toxin, RelE/StbE family</fullName>
    </submittedName>
</protein>
<dbReference type="Gene3D" id="3.30.2310.20">
    <property type="entry name" value="RelE-like"/>
    <property type="match status" value="1"/>
</dbReference>
<dbReference type="InterPro" id="IPR007712">
    <property type="entry name" value="RelE/ParE_toxin"/>
</dbReference>
<evidence type="ECO:0000313" key="4">
    <source>
        <dbReference type="Proteomes" id="UP000001492"/>
    </source>
</evidence>
<dbReference type="OrthoDB" id="595470at2"/>
<accession>E8RM82</accession>
<comment type="similarity">
    <text evidence="1">Belongs to the RelE toxin family.</text>
</comment>